<evidence type="ECO:0008006" key="3">
    <source>
        <dbReference type="Google" id="ProtNLM"/>
    </source>
</evidence>
<keyword evidence="2" id="KW-1185">Reference proteome</keyword>
<dbReference type="AlphaFoldDB" id="A0A2U9IMB6"/>
<dbReference type="GeneID" id="36837563"/>
<dbReference type="Gene3D" id="3.60.15.10">
    <property type="entry name" value="Ribonuclease Z/Hydroxyacylglutathione hydrolase-like"/>
    <property type="match status" value="1"/>
</dbReference>
<organism evidence="1 2">
    <name type="scientific">Acidianus sulfidivorans JP7</name>
    <dbReference type="NCBI Taxonomy" id="619593"/>
    <lineage>
        <taxon>Archaea</taxon>
        <taxon>Thermoproteota</taxon>
        <taxon>Thermoprotei</taxon>
        <taxon>Sulfolobales</taxon>
        <taxon>Sulfolobaceae</taxon>
        <taxon>Acidianus</taxon>
    </lineage>
</organism>
<dbReference type="SUPFAM" id="SSF56281">
    <property type="entry name" value="Metallo-hydrolase/oxidoreductase"/>
    <property type="match status" value="1"/>
</dbReference>
<dbReference type="KEGG" id="asul:DFR86_06300"/>
<dbReference type="InterPro" id="IPR036866">
    <property type="entry name" value="RibonucZ/Hydroxyglut_hydro"/>
</dbReference>
<proteinExistence type="predicted"/>
<reference evidence="1 2" key="1">
    <citation type="submission" date="2018-05" db="EMBL/GenBank/DDBJ databases">
        <title>Complete Genome Sequences of Extremely Thermoacidophilic, Metal-Mobilizing Type-Strain Members of the Archaeal Family Sulfolobaceae: Acidianus brierleyi DSM-1651T, Acidianus sulfidivorans DSM-18786T, Metallosphaera hakonensis DSM-7519T, and Metallosphaera prunae DSM-10039T.</title>
        <authorList>
            <person name="Counts J.A."/>
            <person name="Kelly R.M."/>
        </authorList>
    </citation>
    <scope>NUCLEOTIDE SEQUENCE [LARGE SCALE GENOMIC DNA]</scope>
    <source>
        <strain evidence="1 2">JP7</strain>
    </source>
</reference>
<evidence type="ECO:0000313" key="1">
    <source>
        <dbReference type="EMBL" id="AWR97209.1"/>
    </source>
</evidence>
<gene>
    <name evidence="1" type="ORF">DFR86_06300</name>
</gene>
<dbReference type="EMBL" id="CP029288">
    <property type="protein sequence ID" value="AWR97209.1"/>
    <property type="molecule type" value="Genomic_DNA"/>
</dbReference>
<sequence length="169" mass="18833">MTFAYLGQGVYTSDIVPKFYIINTSQDNYIIIDSSNSEYNQIIQDILEITGGTKPKMLILTSCKKDSSGGASLISRFFGIPVVAHYPDSIGIRHGECNSEKYSPATVSIEIRQKIYKIEDSIKIINSRSPTLGSIIIEWKNFLFIGSNQVSKLGNSIKYICNTIDCMKV</sequence>
<protein>
    <recommendedName>
        <fullName evidence="3">MBL fold metallo-hydrolase</fullName>
    </recommendedName>
</protein>
<dbReference type="OrthoDB" id="35660at2157"/>
<dbReference type="CDD" id="cd06262">
    <property type="entry name" value="metallo-hydrolase-like_MBL-fold"/>
    <property type="match status" value="1"/>
</dbReference>
<accession>A0A2U9IMB6</accession>
<name>A0A2U9IMB6_9CREN</name>
<evidence type="ECO:0000313" key="2">
    <source>
        <dbReference type="Proteomes" id="UP000248410"/>
    </source>
</evidence>
<dbReference type="RefSeq" id="WP_110380099.1">
    <property type="nucleotide sequence ID" value="NZ_CP029288.2"/>
</dbReference>
<dbReference type="Proteomes" id="UP000248410">
    <property type="component" value="Chromosome"/>
</dbReference>